<accession>A0A1Y2LI63</accession>
<organism evidence="3 4">
    <name type="scientific">Epicoccum nigrum</name>
    <name type="common">Soil fungus</name>
    <name type="synonym">Epicoccum purpurascens</name>
    <dbReference type="NCBI Taxonomy" id="105696"/>
    <lineage>
        <taxon>Eukaryota</taxon>
        <taxon>Fungi</taxon>
        <taxon>Dikarya</taxon>
        <taxon>Ascomycota</taxon>
        <taxon>Pezizomycotina</taxon>
        <taxon>Dothideomycetes</taxon>
        <taxon>Pleosporomycetidae</taxon>
        <taxon>Pleosporales</taxon>
        <taxon>Pleosporineae</taxon>
        <taxon>Didymellaceae</taxon>
        <taxon>Epicoccum</taxon>
    </lineage>
</organism>
<dbReference type="Proteomes" id="UP000193240">
    <property type="component" value="Unassembled WGS sequence"/>
</dbReference>
<evidence type="ECO:0000313" key="4">
    <source>
        <dbReference type="Proteomes" id="UP000193240"/>
    </source>
</evidence>
<keyword evidence="2" id="KW-1133">Transmembrane helix</keyword>
<dbReference type="InParanoid" id="A0A1Y2LI63"/>
<keyword evidence="2" id="KW-0472">Membrane</keyword>
<protein>
    <submittedName>
        <fullName evidence="3">Uncharacterized protein</fullName>
    </submittedName>
</protein>
<evidence type="ECO:0000313" key="3">
    <source>
        <dbReference type="EMBL" id="OSS43581.1"/>
    </source>
</evidence>
<evidence type="ECO:0000256" key="1">
    <source>
        <dbReference type="SAM" id="MobiDB-lite"/>
    </source>
</evidence>
<feature type="compositionally biased region" description="Gly residues" evidence="1">
    <location>
        <begin position="116"/>
        <end position="130"/>
    </location>
</feature>
<sequence>MRLPSLEGRAPAPAPALDRRMDKQAKSFVVIAIIVVAVFTILVTTYLATLRFRRPFSAVRNTNTDKPGSKLPSIFSKLPRFGRGNRHEYSNTLQDTEYRGNSAGDNTRDGEMSGANGAGRQTGTGTGTGAAGVDRNTSVRSVMTLPSYSRSVRENERVLGREGERAGMDNVVELPETQDEEELQRNGEMESLYQIRLARRAEAAEREARRQARREARARGDHIALAEIRRRAEEAADLSVSQMLIAEHQSRTNRDRRVSSVAYGDLGVARHDGTRVRANSHDSDNRPLLDSAASFSGRELGLTNTSTNNTLGTHHRGLSGTSLARSSVDSRASDFDLPPRAEQSRSNSAHDIAANAFQPASQNSSRGASRSPGVPSAGVPSPGLPSPGILPGETGHVPAEDAPAYEDPPDYTSPVNTRAPQLPQLPPLERLPSIRVVTTEPTPVDSRPMSAFR</sequence>
<dbReference type="STRING" id="105696.A0A1Y2LI63"/>
<feature type="compositionally biased region" description="Basic and acidic residues" evidence="1">
    <location>
        <begin position="331"/>
        <end position="343"/>
    </location>
</feature>
<feature type="region of interest" description="Disordered" evidence="1">
    <location>
        <begin position="82"/>
        <end position="139"/>
    </location>
</feature>
<feature type="transmembrane region" description="Helical" evidence="2">
    <location>
        <begin position="28"/>
        <end position="48"/>
    </location>
</feature>
<feature type="compositionally biased region" description="Low complexity" evidence="1">
    <location>
        <begin position="300"/>
        <end position="312"/>
    </location>
</feature>
<gene>
    <name evidence="3" type="ORF">B5807_11777</name>
</gene>
<feature type="compositionally biased region" description="Polar residues" evidence="1">
    <location>
        <begin position="358"/>
        <end position="368"/>
    </location>
</feature>
<reference evidence="3 4" key="1">
    <citation type="journal article" date="2017" name="Genome Announc.">
        <title>Genome sequence of the saprophytic ascomycete Epicoccum nigrum ICMP 19927 strain isolated from New Zealand.</title>
        <authorList>
            <person name="Fokin M."/>
            <person name="Fleetwood D."/>
            <person name="Weir B.S."/>
            <person name="Villas-Boas S.G."/>
        </authorList>
    </citation>
    <scope>NUCLEOTIDE SEQUENCE [LARGE SCALE GENOMIC DNA]</scope>
    <source>
        <strain evidence="3 4">ICMP 19927</strain>
    </source>
</reference>
<dbReference type="EMBL" id="KZ107863">
    <property type="protein sequence ID" value="OSS43581.1"/>
    <property type="molecule type" value="Genomic_DNA"/>
</dbReference>
<name>A0A1Y2LI63_EPING</name>
<feature type="compositionally biased region" description="Low complexity" evidence="1">
    <location>
        <begin position="369"/>
        <end position="392"/>
    </location>
</feature>
<keyword evidence="4" id="KW-1185">Reference proteome</keyword>
<feature type="region of interest" description="Disordered" evidence="1">
    <location>
        <begin position="299"/>
        <end position="453"/>
    </location>
</feature>
<feature type="compositionally biased region" description="Polar residues" evidence="1">
    <location>
        <begin position="319"/>
        <end position="330"/>
    </location>
</feature>
<keyword evidence="2" id="KW-0812">Transmembrane</keyword>
<evidence type="ECO:0000256" key="2">
    <source>
        <dbReference type="SAM" id="Phobius"/>
    </source>
</evidence>
<dbReference type="OMA" id="LFSWKNF"/>
<proteinExistence type="predicted"/>
<dbReference type="AlphaFoldDB" id="A0A1Y2LI63"/>